<comment type="caution">
    <text evidence="11">The sequence shown here is derived from an EMBL/GenBank/DDBJ whole genome shotgun (WGS) entry which is preliminary data.</text>
</comment>
<comment type="similarity">
    <text evidence="2">Belongs to the AlaDH/PNT family.</text>
</comment>
<gene>
    <name evidence="11" type="ORF">CfE428DRAFT_1191</name>
</gene>
<dbReference type="PANTHER" id="PTHR10160">
    <property type="entry name" value="NAD(P) TRANSHYDROGENASE"/>
    <property type="match status" value="1"/>
</dbReference>
<dbReference type="Pfam" id="PF01262">
    <property type="entry name" value="AlaDh_PNT_C"/>
    <property type="match status" value="1"/>
</dbReference>
<dbReference type="InterPro" id="IPR008143">
    <property type="entry name" value="Ala_DH/PNT_CS2"/>
</dbReference>
<dbReference type="GO" id="GO:0005886">
    <property type="term" value="C:plasma membrane"/>
    <property type="evidence" value="ECO:0007669"/>
    <property type="project" value="TreeGrafter"/>
</dbReference>
<keyword evidence="6" id="KW-1278">Translocase</keyword>
<dbReference type="EC" id="7.1.1.1" evidence="3"/>
<dbReference type="RefSeq" id="WP_006978517.1">
    <property type="nucleotide sequence ID" value="NZ_ABVL01000003.1"/>
</dbReference>
<comment type="function">
    <text evidence="1">The transhydrogenation between NADH and NADP is coupled to respiration and ATP hydrolysis and functions as a proton pump across the membrane.</text>
</comment>
<comment type="catalytic activity">
    <reaction evidence="8">
        <text>NAD(+) + NADPH + H(+)(in) = NADH + NADP(+) + H(+)(out)</text>
        <dbReference type="Rhea" id="RHEA:47992"/>
        <dbReference type="ChEBI" id="CHEBI:15378"/>
        <dbReference type="ChEBI" id="CHEBI:57540"/>
        <dbReference type="ChEBI" id="CHEBI:57783"/>
        <dbReference type="ChEBI" id="CHEBI:57945"/>
        <dbReference type="ChEBI" id="CHEBI:58349"/>
        <dbReference type="EC" id="7.1.1.1"/>
    </reaction>
</comment>
<dbReference type="GO" id="GO:0016491">
    <property type="term" value="F:oxidoreductase activity"/>
    <property type="evidence" value="ECO:0007669"/>
    <property type="project" value="UniProtKB-KW"/>
</dbReference>
<dbReference type="GO" id="GO:0050661">
    <property type="term" value="F:NADP binding"/>
    <property type="evidence" value="ECO:0007669"/>
    <property type="project" value="TreeGrafter"/>
</dbReference>
<dbReference type="CDD" id="cd05304">
    <property type="entry name" value="Rubrum_tdh"/>
    <property type="match status" value="1"/>
</dbReference>
<dbReference type="GO" id="GO:0006740">
    <property type="term" value="P:NADPH regeneration"/>
    <property type="evidence" value="ECO:0007669"/>
    <property type="project" value="TreeGrafter"/>
</dbReference>
<evidence type="ECO:0000313" key="12">
    <source>
        <dbReference type="Proteomes" id="UP000005824"/>
    </source>
</evidence>
<name>B4CXA0_9BACT</name>
<evidence type="ECO:0000256" key="5">
    <source>
        <dbReference type="ARBA" id="ARBA00022857"/>
    </source>
</evidence>
<keyword evidence="7" id="KW-0520">NAD</keyword>
<dbReference type="AlphaFoldDB" id="B4CXA0"/>
<dbReference type="eggNOG" id="COG3288">
    <property type="taxonomic scope" value="Bacteria"/>
</dbReference>
<evidence type="ECO:0000256" key="2">
    <source>
        <dbReference type="ARBA" id="ARBA00005689"/>
    </source>
</evidence>
<evidence type="ECO:0000313" key="11">
    <source>
        <dbReference type="EMBL" id="EDY20898.1"/>
    </source>
</evidence>
<evidence type="ECO:0000259" key="9">
    <source>
        <dbReference type="SMART" id="SM01002"/>
    </source>
</evidence>
<feature type="domain" description="Alanine dehydrogenase/pyridine nucleotide transhydrogenase N-terminal" evidence="10">
    <location>
        <begin position="6"/>
        <end position="141"/>
    </location>
</feature>
<proteinExistence type="inferred from homology"/>
<dbReference type="InterPro" id="IPR007886">
    <property type="entry name" value="AlaDH/PNT_N"/>
</dbReference>
<evidence type="ECO:0000256" key="3">
    <source>
        <dbReference type="ARBA" id="ARBA00012943"/>
    </source>
</evidence>
<dbReference type="Proteomes" id="UP000005824">
    <property type="component" value="Unassembled WGS sequence"/>
</dbReference>
<dbReference type="FunCoup" id="B4CXA0">
    <property type="interactions" value="269"/>
</dbReference>
<organism evidence="11 12">
    <name type="scientific">Chthoniobacter flavus Ellin428</name>
    <dbReference type="NCBI Taxonomy" id="497964"/>
    <lineage>
        <taxon>Bacteria</taxon>
        <taxon>Pseudomonadati</taxon>
        <taxon>Verrucomicrobiota</taxon>
        <taxon>Spartobacteria</taxon>
        <taxon>Chthoniobacterales</taxon>
        <taxon>Chthoniobacteraceae</taxon>
        <taxon>Chthoniobacter</taxon>
    </lineage>
</organism>
<evidence type="ECO:0000256" key="8">
    <source>
        <dbReference type="ARBA" id="ARBA00048202"/>
    </source>
</evidence>
<evidence type="ECO:0000256" key="6">
    <source>
        <dbReference type="ARBA" id="ARBA00022967"/>
    </source>
</evidence>
<dbReference type="EMBL" id="ABVL01000003">
    <property type="protein sequence ID" value="EDY20898.1"/>
    <property type="molecule type" value="Genomic_DNA"/>
</dbReference>
<dbReference type="SUPFAM" id="SSF52283">
    <property type="entry name" value="Formate/glycerate dehydrogenase catalytic domain-like"/>
    <property type="match status" value="1"/>
</dbReference>
<keyword evidence="5" id="KW-0521">NADP</keyword>
<feature type="domain" description="Alanine dehydrogenase/pyridine nucleotide transhydrogenase NAD(H)-binding" evidence="9">
    <location>
        <begin position="150"/>
        <end position="314"/>
    </location>
</feature>
<accession>B4CXA0</accession>
<keyword evidence="12" id="KW-1185">Reference proteome</keyword>
<dbReference type="Pfam" id="PF05222">
    <property type="entry name" value="AlaDh_PNT_N"/>
    <property type="match status" value="1"/>
</dbReference>
<dbReference type="Gene3D" id="3.40.50.720">
    <property type="entry name" value="NAD(P)-binding Rossmann-like Domain"/>
    <property type="match status" value="2"/>
</dbReference>
<dbReference type="InterPro" id="IPR036291">
    <property type="entry name" value="NAD(P)-bd_dom_sf"/>
</dbReference>
<dbReference type="SMART" id="SM01003">
    <property type="entry name" value="AlaDh_PNT_N"/>
    <property type="match status" value="1"/>
</dbReference>
<dbReference type="STRING" id="497964.CfE428DRAFT_1191"/>
<sequence>MTTTVAVPKETQAGETRVALIPEHVAKLVKLGACVEVELGAGLGSGHRDEAYTAAGATVVADRAKLLAAADIVVTVRKLSGEEVATLRRGTVLAGLLDPFLSPALITKLSASGVSAISMELIPRSTRAQKMDVLSSQASLAGYAAVIIAAEQSDKIFPMMMTPAGTIMPARVFIIGAGVAGLQAIATAKRLGAKVEAYDTRPVTEEQVRSLGARFLKIDLGETGQTAQGYANVLTEEQLKLQRAAMKRVCAESDIVITTAQVFGRRAPILVTSEMLDAMRPGSVVVDLAVENGGNVEGVEAGRIADRRGVKIVGLPNLPACVPVHASQMYSANVTALLEEFWDREAKVLRLNFDDEIIKGCVVTHGGKIVNEKLASLATS</sequence>
<evidence type="ECO:0000256" key="4">
    <source>
        <dbReference type="ARBA" id="ARBA00022741"/>
    </source>
</evidence>
<dbReference type="InterPro" id="IPR007698">
    <property type="entry name" value="AlaDH/PNT_NAD(H)-bd"/>
</dbReference>
<dbReference type="InParanoid" id="B4CXA0"/>
<dbReference type="GO" id="GO:0008750">
    <property type="term" value="F:proton-translocating NAD(P)+ transhydrogenase activity"/>
    <property type="evidence" value="ECO:0007669"/>
    <property type="project" value="UniProtKB-EC"/>
</dbReference>
<keyword evidence="11" id="KW-0560">Oxidoreductase</keyword>
<keyword evidence="4" id="KW-0547">Nucleotide-binding</keyword>
<dbReference type="PANTHER" id="PTHR10160:SF19">
    <property type="entry name" value="PROTON-TRANSLOCATING NAD(P)(+) TRANSHYDROGENASE"/>
    <property type="match status" value="1"/>
</dbReference>
<protein>
    <recommendedName>
        <fullName evidence="3">proton-translocating NAD(P)(+) transhydrogenase</fullName>
        <ecNumber evidence="3">7.1.1.1</ecNumber>
    </recommendedName>
</protein>
<dbReference type="SUPFAM" id="SSF51735">
    <property type="entry name" value="NAD(P)-binding Rossmann-fold domains"/>
    <property type="match status" value="1"/>
</dbReference>
<evidence type="ECO:0000256" key="1">
    <source>
        <dbReference type="ARBA" id="ARBA00003943"/>
    </source>
</evidence>
<dbReference type="PROSITE" id="PS00837">
    <property type="entry name" value="ALADH_PNT_2"/>
    <property type="match status" value="1"/>
</dbReference>
<reference evidence="11 12" key="1">
    <citation type="journal article" date="2011" name="J. Bacteriol.">
        <title>Genome sequence of Chthoniobacter flavus Ellin428, an aerobic heterotrophic soil bacterium.</title>
        <authorList>
            <person name="Kant R."/>
            <person name="van Passel M.W."/>
            <person name="Palva A."/>
            <person name="Lucas S."/>
            <person name="Lapidus A."/>
            <person name="Glavina Del Rio T."/>
            <person name="Dalin E."/>
            <person name="Tice H."/>
            <person name="Bruce D."/>
            <person name="Goodwin L."/>
            <person name="Pitluck S."/>
            <person name="Larimer F.W."/>
            <person name="Land M.L."/>
            <person name="Hauser L."/>
            <person name="Sangwan P."/>
            <person name="de Vos W.M."/>
            <person name="Janssen P.H."/>
            <person name="Smidt H."/>
        </authorList>
    </citation>
    <scope>NUCLEOTIDE SEQUENCE [LARGE SCALE GENOMIC DNA]</scope>
    <source>
        <strain evidence="11 12">Ellin428</strain>
    </source>
</reference>
<evidence type="ECO:0000259" key="10">
    <source>
        <dbReference type="SMART" id="SM01003"/>
    </source>
</evidence>
<evidence type="ECO:0000256" key="7">
    <source>
        <dbReference type="ARBA" id="ARBA00023027"/>
    </source>
</evidence>
<dbReference type="SMART" id="SM01002">
    <property type="entry name" value="AlaDh_PNT_C"/>
    <property type="match status" value="1"/>
</dbReference>